<dbReference type="Proteomes" id="UP000060787">
    <property type="component" value="Chromosome"/>
</dbReference>
<evidence type="ECO:0000313" key="3">
    <source>
        <dbReference type="Proteomes" id="UP000060787"/>
    </source>
</evidence>
<accession>A0A0S2F8W3</accession>
<feature type="region of interest" description="Disordered" evidence="1">
    <location>
        <begin position="1"/>
        <end position="22"/>
    </location>
</feature>
<sequence>MGRWNVGHPYSEAGWDGGHRGRRGTTTANYAVLVTLFLLSTGSTAASGPTGEAARAALHRCIRPAARGLDEAGGACGEAHRGWAHEGGSGVRQAVRSRWAGPHPARKAAQGGSREWAAQMNRNLVSQKAH</sequence>
<dbReference type="AlphaFoldDB" id="A0A0S2F8W3"/>
<proteinExistence type="predicted"/>
<feature type="region of interest" description="Disordered" evidence="1">
    <location>
        <begin position="82"/>
        <end position="115"/>
    </location>
</feature>
<dbReference type="KEGG" id="lab:LA76x_1844"/>
<dbReference type="PATRIC" id="fig|84531.8.peg.1870"/>
<keyword evidence="3" id="KW-1185">Reference proteome</keyword>
<reference evidence="2 3" key="1">
    <citation type="journal article" date="2015" name="BMC Genomics">
        <title>Comparative genomics and metabolic profiling of the genus Lysobacter.</title>
        <authorList>
            <person name="de Bruijn I."/>
            <person name="Cheng X."/>
            <person name="de Jager V."/>
            <person name="Exposito R.G."/>
            <person name="Watrous J."/>
            <person name="Patel N."/>
            <person name="Postma J."/>
            <person name="Dorrestein P.C."/>
            <person name="Kobayashi D."/>
            <person name="Raaijmakers J.M."/>
        </authorList>
    </citation>
    <scope>NUCLEOTIDE SEQUENCE [LARGE SCALE GENOMIC DNA]</scope>
    <source>
        <strain evidence="2 3">76</strain>
    </source>
</reference>
<gene>
    <name evidence="2" type="ORF">LA76x_1844</name>
</gene>
<protein>
    <submittedName>
        <fullName evidence="2">Uncharacterized protein</fullName>
    </submittedName>
</protein>
<evidence type="ECO:0000313" key="2">
    <source>
        <dbReference type="EMBL" id="ALN79996.1"/>
    </source>
</evidence>
<name>A0A0S2F8W3_LYSAN</name>
<evidence type="ECO:0000256" key="1">
    <source>
        <dbReference type="SAM" id="MobiDB-lite"/>
    </source>
</evidence>
<organism evidence="2 3">
    <name type="scientific">Lysobacter antibioticus</name>
    <dbReference type="NCBI Taxonomy" id="84531"/>
    <lineage>
        <taxon>Bacteria</taxon>
        <taxon>Pseudomonadati</taxon>
        <taxon>Pseudomonadota</taxon>
        <taxon>Gammaproteobacteria</taxon>
        <taxon>Lysobacterales</taxon>
        <taxon>Lysobacteraceae</taxon>
        <taxon>Lysobacter</taxon>
    </lineage>
</organism>
<dbReference type="STRING" id="84531.LA76x_1844"/>
<dbReference type="EMBL" id="CP011129">
    <property type="protein sequence ID" value="ALN79996.1"/>
    <property type="molecule type" value="Genomic_DNA"/>
</dbReference>